<reference evidence="5 6" key="1">
    <citation type="submission" date="2020-08" db="EMBL/GenBank/DDBJ databases">
        <authorList>
            <person name="Koutsovoulos G."/>
            <person name="Danchin GJ E."/>
        </authorList>
    </citation>
    <scope>NUCLEOTIDE SEQUENCE [LARGE SCALE GENOMIC DNA]</scope>
</reference>
<comment type="subcellular location">
    <subcellularLocation>
        <location evidence="1">Secreted</location>
    </subcellularLocation>
</comment>
<accession>A0A6V7UY60</accession>
<dbReference type="GO" id="GO:0005576">
    <property type="term" value="C:extracellular region"/>
    <property type="evidence" value="ECO:0007669"/>
    <property type="project" value="UniProtKB-SubCell"/>
</dbReference>
<dbReference type="Pfam" id="PF01060">
    <property type="entry name" value="TTR-52"/>
    <property type="match status" value="1"/>
</dbReference>
<protein>
    <submittedName>
        <fullName evidence="5">Uncharacterized protein</fullName>
    </submittedName>
</protein>
<name>A0A6V7UY60_MELEN</name>
<dbReference type="InterPro" id="IPR038479">
    <property type="entry name" value="Transthyretin-like_sf"/>
</dbReference>
<dbReference type="AlphaFoldDB" id="A0A6V7UY60"/>
<comment type="similarity">
    <text evidence="2">Belongs to the nematode transthyretin-like family.</text>
</comment>
<dbReference type="Proteomes" id="UP000580250">
    <property type="component" value="Unassembled WGS sequence"/>
</dbReference>
<dbReference type="PANTHER" id="PTHR21700:SF56">
    <property type="entry name" value="TRANSTHYRETIN-LIKE FAMILY PROTEIN"/>
    <property type="match status" value="1"/>
</dbReference>
<proteinExistence type="inferred from homology"/>
<sequence length="165" mass="18611">MQNYFSRFTSSKALCHSLISILLFLSSFNKASSFRLQGAAVKGQLLCKGIPAAHLNVGLFDVDRNPGDPDDLLDKGVTDKYGNFALDGTTRELLSIEPELRIIHDCDDGLKVFMRTCHRLTIIKVGNEYIHHGKVEKFFDIGLLDLSEIPQTENISEQRYCQDEF</sequence>
<dbReference type="OrthoDB" id="5830490at2759"/>
<gene>
    <name evidence="5" type="ORF">MENT_LOCUS18822</name>
</gene>
<evidence type="ECO:0000313" key="6">
    <source>
        <dbReference type="Proteomes" id="UP000580250"/>
    </source>
</evidence>
<evidence type="ECO:0000256" key="4">
    <source>
        <dbReference type="ARBA" id="ARBA00022729"/>
    </source>
</evidence>
<evidence type="ECO:0000256" key="3">
    <source>
        <dbReference type="ARBA" id="ARBA00022525"/>
    </source>
</evidence>
<evidence type="ECO:0000313" key="5">
    <source>
        <dbReference type="EMBL" id="CAD2167527.1"/>
    </source>
</evidence>
<comment type="caution">
    <text evidence="5">The sequence shown here is derived from an EMBL/GenBank/DDBJ whole genome shotgun (WGS) entry which is preliminary data.</text>
</comment>
<dbReference type="PANTHER" id="PTHR21700">
    <property type="entry name" value="TRANSTHYRETIN-LIKE FAMILY PROTEIN-RELATED"/>
    <property type="match status" value="1"/>
</dbReference>
<keyword evidence="3" id="KW-0964">Secreted</keyword>
<evidence type="ECO:0000256" key="1">
    <source>
        <dbReference type="ARBA" id="ARBA00004613"/>
    </source>
</evidence>
<dbReference type="EMBL" id="CAJEWN010000128">
    <property type="protein sequence ID" value="CAD2167527.1"/>
    <property type="molecule type" value="Genomic_DNA"/>
</dbReference>
<dbReference type="GO" id="GO:0009986">
    <property type="term" value="C:cell surface"/>
    <property type="evidence" value="ECO:0007669"/>
    <property type="project" value="InterPro"/>
</dbReference>
<organism evidence="5 6">
    <name type="scientific">Meloidogyne enterolobii</name>
    <name type="common">Root-knot nematode worm</name>
    <name type="synonym">Meloidogyne mayaguensis</name>
    <dbReference type="NCBI Taxonomy" id="390850"/>
    <lineage>
        <taxon>Eukaryota</taxon>
        <taxon>Metazoa</taxon>
        <taxon>Ecdysozoa</taxon>
        <taxon>Nematoda</taxon>
        <taxon>Chromadorea</taxon>
        <taxon>Rhabditida</taxon>
        <taxon>Tylenchina</taxon>
        <taxon>Tylenchomorpha</taxon>
        <taxon>Tylenchoidea</taxon>
        <taxon>Meloidogynidae</taxon>
        <taxon>Meloidogyninae</taxon>
        <taxon>Meloidogyne</taxon>
    </lineage>
</organism>
<dbReference type="InterPro" id="IPR001534">
    <property type="entry name" value="Transthyretin-like"/>
</dbReference>
<evidence type="ECO:0000256" key="2">
    <source>
        <dbReference type="ARBA" id="ARBA00010112"/>
    </source>
</evidence>
<keyword evidence="4" id="KW-0732">Signal</keyword>
<dbReference type="Gene3D" id="2.60.40.3330">
    <property type="match status" value="1"/>
</dbReference>